<dbReference type="KEGG" id="als:DJ013_15005"/>
<evidence type="ECO:0000313" key="6">
    <source>
        <dbReference type="Proteomes" id="UP000249873"/>
    </source>
</evidence>
<dbReference type="GO" id="GO:0005829">
    <property type="term" value="C:cytosol"/>
    <property type="evidence" value="ECO:0007669"/>
    <property type="project" value="TreeGrafter"/>
</dbReference>
<dbReference type="GO" id="GO:0008477">
    <property type="term" value="F:purine nucleosidase activity"/>
    <property type="evidence" value="ECO:0007669"/>
    <property type="project" value="TreeGrafter"/>
</dbReference>
<dbReference type="InterPro" id="IPR036452">
    <property type="entry name" value="Ribo_hydro-like"/>
</dbReference>
<proteinExistence type="predicted"/>
<dbReference type="RefSeq" id="WP_111372766.1">
    <property type="nucleotide sequence ID" value="NZ_CP029480.1"/>
</dbReference>
<sequence>MKKNILLLLCSFVLLTACQSEEAPEKSTVIFDTDANNELDDQHALAYLFSNGDFFDIKGITVNATPSGGEIDLHYDEAERILQLYNLKGQIPLINGANANFEEIIASDSLKDDGAAAVDFMIEEANKGLLTIIAVGKLTNVALAVKKDPTFAKKVRLVWLGSNYPKPGEYNQNSDPASMNYLLDSDIPFEMVTVRYGEPSGTDAVKAIQTDIHEKMPKLGPQASTEITGRHEGTFKYFGDYAIDLFDHIQLHGTPPSRPLFDMVAVAIIKNPAWGTTREIPAPILENGEWKERPNNTRKITLWENFDKESLMTDFYSRMEHYTLPETK</sequence>
<name>A0A2Z4GE48_9BACT</name>
<keyword evidence="3" id="KW-0732">Signal</keyword>
<dbReference type="PANTHER" id="PTHR12304">
    <property type="entry name" value="INOSINE-URIDINE PREFERRING NUCLEOSIDE HYDROLASE"/>
    <property type="match status" value="1"/>
</dbReference>
<dbReference type="Pfam" id="PF01156">
    <property type="entry name" value="IU_nuc_hydro"/>
    <property type="match status" value="1"/>
</dbReference>
<keyword evidence="6" id="KW-1185">Reference proteome</keyword>
<dbReference type="InterPro" id="IPR023186">
    <property type="entry name" value="IUNH"/>
</dbReference>
<dbReference type="Proteomes" id="UP000249873">
    <property type="component" value="Chromosome"/>
</dbReference>
<gene>
    <name evidence="5" type="ORF">DJ013_15005</name>
</gene>
<dbReference type="PROSITE" id="PS51257">
    <property type="entry name" value="PROKAR_LIPOPROTEIN"/>
    <property type="match status" value="1"/>
</dbReference>
<accession>A0A2Z4GE48</accession>
<feature type="chain" id="PRO_5016247201" evidence="3">
    <location>
        <begin position="23"/>
        <end position="328"/>
    </location>
</feature>
<dbReference type="GO" id="GO:0006152">
    <property type="term" value="P:purine nucleoside catabolic process"/>
    <property type="evidence" value="ECO:0007669"/>
    <property type="project" value="TreeGrafter"/>
</dbReference>
<evidence type="ECO:0000259" key="4">
    <source>
        <dbReference type="Pfam" id="PF01156"/>
    </source>
</evidence>
<dbReference type="AlphaFoldDB" id="A0A2Z4GE48"/>
<feature type="signal peptide" evidence="3">
    <location>
        <begin position="1"/>
        <end position="22"/>
    </location>
</feature>
<feature type="domain" description="Inosine/uridine-preferring nucleoside hydrolase" evidence="4">
    <location>
        <begin position="29"/>
        <end position="285"/>
    </location>
</feature>
<evidence type="ECO:0000256" key="1">
    <source>
        <dbReference type="ARBA" id="ARBA00022801"/>
    </source>
</evidence>
<dbReference type="PANTHER" id="PTHR12304:SF4">
    <property type="entry name" value="URIDINE NUCLEOSIDASE"/>
    <property type="match status" value="1"/>
</dbReference>
<evidence type="ECO:0000256" key="2">
    <source>
        <dbReference type="ARBA" id="ARBA00023295"/>
    </source>
</evidence>
<dbReference type="SUPFAM" id="SSF53590">
    <property type="entry name" value="Nucleoside hydrolase"/>
    <property type="match status" value="1"/>
</dbReference>
<reference evidence="5 6" key="1">
    <citation type="submission" date="2018-05" db="EMBL/GenBank/DDBJ databases">
        <title>Complete genome sequence of Arcticibacterium luteifluviistationis SM1504T, a cytophagaceae bacterium isolated from Arctic surface seawater.</title>
        <authorList>
            <person name="Li Y."/>
            <person name="Qin Q.-L."/>
        </authorList>
    </citation>
    <scope>NUCLEOTIDE SEQUENCE [LARGE SCALE GENOMIC DNA]</scope>
    <source>
        <strain evidence="5 6">SM1504</strain>
    </source>
</reference>
<dbReference type="OrthoDB" id="9797882at2"/>
<dbReference type="InterPro" id="IPR001910">
    <property type="entry name" value="Inosine/uridine_hydrolase_dom"/>
</dbReference>
<evidence type="ECO:0000256" key="3">
    <source>
        <dbReference type="SAM" id="SignalP"/>
    </source>
</evidence>
<keyword evidence="2" id="KW-0326">Glycosidase</keyword>
<protein>
    <submittedName>
        <fullName evidence="5">Nucleoside hydrolase</fullName>
    </submittedName>
</protein>
<dbReference type="Gene3D" id="3.90.245.10">
    <property type="entry name" value="Ribonucleoside hydrolase-like"/>
    <property type="match status" value="1"/>
</dbReference>
<keyword evidence="1 5" id="KW-0378">Hydrolase</keyword>
<evidence type="ECO:0000313" key="5">
    <source>
        <dbReference type="EMBL" id="AWV99397.1"/>
    </source>
</evidence>
<organism evidence="5 6">
    <name type="scientific">Arcticibacterium luteifluviistationis</name>
    <dbReference type="NCBI Taxonomy" id="1784714"/>
    <lineage>
        <taxon>Bacteria</taxon>
        <taxon>Pseudomonadati</taxon>
        <taxon>Bacteroidota</taxon>
        <taxon>Cytophagia</taxon>
        <taxon>Cytophagales</taxon>
        <taxon>Leadbetterellaceae</taxon>
        <taxon>Arcticibacterium</taxon>
    </lineage>
</organism>
<dbReference type="EMBL" id="CP029480">
    <property type="protein sequence ID" value="AWV99397.1"/>
    <property type="molecule type" value="Genomic_DNA"/>
</dbReference>